<sequence length="107" mass="11745">MSPLHQPRLTAREWRRTPEAAPMPGEERLRAIVTPADAAEREQAEPAEVRGAIRPTTDATTPPAGVSEWACRHCDRPETKHGIRYAALAGWHGYEPSLTAWALTAPA</sequence>
<protein>
    <submittedName>
        <fullName evidence="2">Uncharacterized protein</fullName>
    </submittedName>
</protein>
<keyword evidence="3" id="KW-1185">Reference proteome</keyword>
<dbReference type="RefSeq" id="WP_345555337.1">
    <property type="nucleotide sequence ID" value="NZ_BAABIK010000002.1"/>
</dbReference>
<evidence type="ECO:0000256" key="1">
    <source>
        <dbReference type="SAM" id="MobiDB-lite"/>
    </source>
</evidence>
<organism evidence="2 3">
    <name type="scientific">Streptomonospora halophila</name>
    <dbReference type="NCBI Taxonomy" id="427369"/>
    <lineage>
        <taxon>Bacteria</taxon>
        <taxon>Bacillati</taxon>
        <taxon>Actinomycetota</taxon>
        <taxon>Actinomycetes</taxon>
        <taxon>Streptosporangiales</taxon>
        <taxon>Nocardiopsidaceae</taxon>
        <taxon>Streptomonospora</taxon>
    </lineage>
</organism>
<reference evidence="3" key="1">
    <citation type="journal article" date="2019" name="Int. J. Syst. Evol. Microbiol.">
        <title>The Global Catalogue of Microorganisms (GCM) 10K type strain sequencing project: providing services to taxonomists for standard genome sequencing and annotation.</title>
        <authorList>
            <consortium name="The Broad Institute Genomics Platform"/>
            <consortium name="The Broad Institute Genome Sequencing Center for Infectious Disease"/>
            <person name="Wu L."/>
            <person name="Ma J."/>
        </authorList>
    </citation>
    <scope>NUCLEOTIDE SEQUENCE [LARGE SCALE GENOMIC DNA]</scope>
    <source>
        <strain evidence="3">JCM 18123</strain>
    </source>
</reference>
<dbReference type="Proteomes" id="UP001499993">
    <property type="component" value="Unassembled WGS sequence"/>
</dbReference>
<evidence type="ECO:0000313" key="3">
    <source>
        <dbReference type="Proteomes" id="UP001499993"/>
    </source>
</evidence>
<name>A0ABP9G6C4_9ACTN</name>
<accession>A0ABP9G6C4</accession>
<evidence type="ECO:0000313" key="2">
    <source>
        <dbReference type="EMBL" id="GAA4929061.1"/>
    </source>
</evidence>
<proteinExistence type="predicted"/>
<gene>
    <name evidence="2" type="ORF">GCM10023224_05600</name>
</gene>
<feature type="region of interest" description="Disordered" evidence="1">
    <location>
        <begin position="1"/>
        <end position="66"/>
    </location>
</feature>
<feature type="compositionally biased region" description="Basic and acidic residues" evidence="1">
    <location>
        <begin position="38"/>
        <end position="48"/>
    </location>
</feature>
<comment type="caution">
    <text evidence="2">The sequence shown here is derived from an EMBL/GenBank/DDBJ whole genome shotgun (WGS) entry which is preliminary data.</text>
</comment>
<dbReference type="EMBL" id="BAABIK010000002">
    <property type="protein sequence ID" value="GAA4929061.1"/>
    <property type="molecule type" value="Genomic_DNA"/>
</dbReference>